<dbReference type="EC" id="2.7.13.3" evidence="2"/>
<evidence type="ECO:0000256" key="7">
    <source>
        <dbReference type="ARBA" id="ARBA00022840"/>
    </source>
</evidence>
<evidence type="ECO:0000259" key="9">
    <source>
        <dbReference type="SMART" id="SM00091"/>
    </source>
</evidence>
<dbReference type="InterPro" id="IPR013656">
    <property type="entry name" value="PAS_4"/>
</dbReference>
<accession>A0A840AHR5</accession>
<name>A0A840AHR5_9PROT</name>
<proteinExistence type="predicted"/>
<sequence length="485" mass="54205">MNMTHAAPPEMATDPFRDLSGPMADRMRQHDWPATFFGAPASWPTPLCTLLRLMLSANQPMFIGWGHEARILYNDAYAEVLADKHPAALGEPLLEVWSEIREDLAPILAEVQASRPVHMDQIRLNMLRRGYLEETFFAFSYTPIQDEAGAWAGLFCACTETTGQVRLQRALAESEARASRLLESITDGFIAITSDWRIAFLNRQGERILSPLQRGTTSFRGASFWEAFPEVVGTPFEKVYRRAMDQGVASSTEAYFAPLDTWFDLRAYPMADGICGHFLDVGERKRAERHRELLIHELDHRVKNTLAIVQAIASQTFRATPALAEPTRAFQQRLGALGAAHNLLTQQSWDHVSLETLATEVTASACDRPERVTLQGPEVMLPPKAAITLAMALHELCTNALKHGALTTDTGRVDLDWSEAGPGDFWLMWREWDGPALQPPSHRGFGLRMIEQALAQEFNGQVSLEFRPEGLVCTLRGRMPVELPA</sequence>
<dbReference type="AlphaFoldDB" id="A0A840AHR5"/>
<comment type="caution">
    <text evidence="11">The sequence shown here is derived from an EMBL/GenBank/DDBJ whole genome shotgun (WGS) entry which is preliminary data.</text>
</comment>
<feature type="region of interest" description="Disordered" evidence="8">
    <location>
        <begin position="1"/>
        <end position="24"/>
    </location>
</feature>
<evidence type="ECO:0000256" key="2">
    <source>
        <dbReference type="ARBA" id="ARBA00012438"/>
    </source>
</evidence>
<dbReference type="PANTHER" id="PTHR41523:SF7">
    <property type="entry name" value="HISTIDINE KINASE"/>
    <property type="match status" value="1"/>
</dbReference>
<dbReference type="SMART" id="SM00911">
    <property type="entry name" value="HWE_HK"/>
    <property type="match status" value="1"/>
</dbReference>
<evidence type="ECO:0000313" key="12">
    <source>
        <dbReference type="Proteomes" id="UP000553193"/>
    </source>
</evidence>
<dbReference type="EMBL" id="JACIDJ010000008">
    <property type="protein sequence ID" value="MBB3900123.1"/>
    <property type="molecule type" value="Genomic_DNA"/>
</dbReference>
<keyword evidence="5" id="KW-0547">Nucleotide-binding</keyword>
<keyword evidence="4" id="KW-0808">Transferase</keyword>
<keyword evidence="12" id="KW-1185">Reference proteome</keyword>
<dbReference type="Proteomes" id="UP000553193">
    <property type="component" value="Unassembled WGS sequence"/>
</dbReference>
<dbReference type="SMART" id="SM00091">
    <property type="entry name" value="PAS"/>
    <property type="match status" value="2"/>
</dbReference>
<evidence type="ECO:0000256" key="3">
    <source>
        <dbReference type="ARBA" id="ARBA00022553"/>
    </source>
</evidence>
<feature type="domain" description="Signal transduction histidine kinase HWE region" evidence="10">
    <location>
        <begin position="297"/>
        <end position="378"/>
    </location>
</feature>
<dbReference type="InterPro" id="IPR036890">
    <property type="entry name" value="HATPase_C_sf"/>
</dbReference>
<feature type="domain" description="PAS" evidence="9">
    <location>
        <begin position="176"/>
        <end position="245"/>
    </location>
</feature>
<dbReference type="GO" id="GO:0004673">
    <property type="term" value="F:protein histidine kinase activity"/>
    <property type="evidence" value="ECO:0007669"/>
    <property type="project" value="UniProtKB-EC"/>
</dbReference>
<dbReference type="Pfam" id="PF08448">
    <property type="entry name" value="PAS_4"/>
    <property type="match status" value="2"/>
</dbReference>
<feature type="domain" description="PAS" evidence="9">
    <location>
        <begin position="49"/>
        <end position="116"/>
    </location>
</feature>
<dbReference type="InterPro" id="IPR000014">
    <property type="entry name" value="PAS"/>
</dbReference>
<evidence type="ECO:0000256" key="5">
    <source>
        <dbReference type="ARBA" id="ARBA00022741"/>
    </source>
</evidence>
<dbReference type="SUPFAM" id="SSF55874">
    <property type="entry name" value="ATPase domain of HSP90 chaperone/DNA topoisomerase II/histidine kinase"/>
    <property type="match status" value="1"/>
</dbReference>
<comment type="catalytic activity">
    <reaction evidence="1">
        <text>ATP + protein L-histidine = ADP + protein N-phospho-L-histidine.</text>
        <dbReference type="EC" id="2.7.13.3"/>
    </reaction>
</comment>
<dbReference type="Pfam" id="PF07536">
    <property type="entry name" value="HWE_HK"/>
    <property type="match status" value="1"/>
</dbReference>
<dbReference type="PANTHER" id="PTHR41523">
    <property type="entry name" value="TWO-COMPONENT SYSTEM SENSOR PROTEIN"/>
    <property type="match status" value="1"/>
</dbReference>
<evidence type="ECO:0000313" key="11">
    <source>
        <dbReference type="EMBL" id="MBB3900123.1"/>
    </source>
</evidence>
<evidence type="ECO:0000256" key="1">
    <source>
        <dbReference type="ARBA" id="ARBA00000085"/>
    </source>
</evidence>
<dbReference type="InterPro" id="IPR035965">
    <property type="entry name" value="PAS-like_dom_sf"/>
</dbReference>
<evidence type="ECO:0000256" key="8">
    <source>
        <dbReference type="SAM" id="MobiDB-lite"/>
    </source>
</evidence>
<keyword evidence="7" id="KW-0067">ATP-binding</keyword>
<gene>
    <name evidence="11" type="ORF">GGQ83_003593</name>
</gene>
<reference evidence="11 12" key="1">
    <citation type="submission" date="2020-08" db="EMBL/GenBank/DDBJ databases">
        <title>Genomic Encyclopedia of Type Strains, Phase IV (KMG-IV): sequencing the most valuable type-strain genomes for metagenomic binning, comparative biology and taxonomic classification.</title>
        <authorList>
            <person name="Goeker M."/>
        </authorList>
    </citation>
    <scope>NUCLEOTIDE SEQUENCE [LARGE SCALE GENOMIC DNA]</scope>
    <source>
        <strain evidence="11 12">DSM 19979</strain>
    </source>
</reference>
<dbReference type="Gene3D" id="3.30.450.20">
    <property type="entry name" value="PAS domain"/>
    <property type="match status" value="2"/>
</dbReference>
<dbReference type="Gene3D" id="3.30.565.10">
    <property type="entry name" value="Histidine kinase-like ATPase, C-terminal domain"/>
    <property type="match status" value="1"/>
</dbReference>
<dbReference type="GO" id="GO:0005524">
    <property type="term" value="F:ATP binding"/>
    <property type="evidence" value="ECO:0007669"/>
    <property type="project" value="UniProtKB-KW"/>
</dbReference>
<dbReference type="RefSeq" id="WP_184386355.1">
    <property type="nucleotide sequence ID" value="NZ_JACIDJ010000008.1"/>
</dbReference>
<protein>
    <recommendedName>
        <fullName evidence="2">histidine kinase</fullName>
        <ecNumber evidence="2">2.7.13.3</ecNumber>
    </recommendedName>
</protein>
<dbReference type="InterPro" id="IPR011102">
    <property type="entry name" value="Sig_transdc_His_kinase_HWE"/>
</dbReference>
<evidence type="ECO:0000256" key="6">
    <source>
        <dbReference type="ARBA" id="ARBA00022777"/>
    </source>
</evidence>
<keyword evidence="3" id="KW-0597">Phosphoprotein</keyword>
<evidence type="ECO:0000259" key="10">
    <source>
        <dbReference type="SMART" id="SM00911"/>
    </source>
</evidence>
<evidence type="ECO:0000256" key="4">
    <source>
        <dbReference type="ARBA" id="ARBA00022679"/>
    </source>
</evidence>
<organism evidence="11 12">
    <name type="scientific">Roseococcus suduntuyensis</name>
    <dbReference type="NCBI Taxonomy" id="455361"/>
    <lineage>
        <taxon>Bacteria</taxon>
        <taxon>Pseudomonadati</taxon>
        <taxon>Pseudomonadota</taxon>
        <taxon>Alphaproteobacteria</taxon>
        <taxon>Acetobacterales</taxon>
        <taxon>Roseomonadaceae</taxon>
        <taxon>Roseococcus</taxon>
    </lineage>
</organism>
<keyword evidence="6 11" id="KW-0418">Kinase</keyword>
<dbReference type="SUPFAM" id="SSF55785">
    <property type="entry name" value="PYP-like sensor domain (PAS domain)"/>
    <property type="match status" value="1"/>
</dbReference>